<comment type="caution">
    <text evidence="1">The sequence shown here is derived from an EMBL/GenBank/DDBJ whole genome shotgun (WGS) entry which is preliminary data.</text>
</comment>
<evidence type="ECO:0000313" key="1">
    <source>
        <dbReference type="EMBL" id="KAH7951164.1"/>
    </source>
</evidence>
<sequence>MTAPEDEEYVLFLMAALNAMIGKTLCPICHEQDLAVDQDTRLGLAVKMVLRCRSCGTASSHWSSSRKEGPPESHPTYIEWRKAHECQKNIDVGAGRMEVEAALQLFGRSICKNDLSKAKKGEALGGRGGLTQDLVKRLTSYYGLSLRSNTDVQDMQRAVMAMFRHISSTDAEPHHQLCPPGALSWCWHRSAEAEGKSPPPHKYNVPSKRLSDPKLLARCSGNKTQNAAESLYSVIWSLISKQQHASLFTVEAAVHEAVAKYNAGSLRAYTEICTALGKTDLVEDSQCKFNLNSYKMVFVVNSSSYIYNRRALRRAQQSHRKVSQRMHHSFNKWHQGWLDKNVDIEQNRLCEDWLLGLGYECTTNCIQLQDCSRPPYRPFRRFRTSPSVRS</sequence>
<dbReference type="Proteomes" id="UP000821837">
    <property type="component" value="Chromosome 5"/>
</dbReference>
<evidence type="ECO:0000313" key="2">
    <source>
        <dbReference type="Proteomes" id="UP000821837"/>
    </source>
</evidence>
<name>A0A9D4PQB9_RHISA</name>
<reference evidence="1" key="2">
    <citation type="submission" date="2021-09" db="EMBL/GenBank/DDBJ databases">
        <authorList>
            <person name="Jia N."/>
            <person name="Wang J."/>
            <person name="Shi W."/>
            <person name="Du L."/>
            <person name="Sun Y."/>
            <person name="Zhan W."/>
            <person name="Jiang J."/>
            <person name="Wang Q."/>
            <person name="Zhang B."/>
            <person name="Ji P."/>
            <person name="Sakyi L.B."/>
            <person name="Cui X."/>
            <person name="Yuan T."/>
            <person name="Jiang B."/>
            <person name="Yang W."/>
            <person name="Lam T.T.-Y."/>
            <person name="Chang Q."/>
            <person name="Ding S."/>
            <person name="Wang X."/>
            <person name="Zhu J."/>
            <person name="Ruan X."/>
            <person name="Zhao L."/>
            <person name="Wei J."/>
            <person name="Que T."/>
            <person name="Du C."/>
            <person name="Cheng J."/>
            <person name="Dai P."/>
            <person name="Han X."/>
            <person name="Huang E."/>
            <person name="Gao Y."/>
            <person name="Liu J."/>
            <person name="Shao H."/>
            <person name="Ye R."/>
            <person name="Li L."/>
            <person name="Wei W."/>
            <person name="Wang X."/>
            <person name="Wang C."/>
            <person name="Huo Q."/>
            <person name="Li W."/>
            <person name="Guo W."/>
            <person name="Chen H."/>
            <person name="Chen S."/>
            <person name="Zhou L."/>
            <person name="Zhou L."/>
            <person name="Ni X."/>
            <person name="Tian J."/>
            <person name="Zhou Y."/>
            <person name="Sheng Y."/>
            <person name="Liu T."/>
            <person name="Pan Y."/>
            <person name="Xia L."/>
            <person name="Li J."/>
            <person name="Zhao F."/>
            <person name="Cao W."/>
        </authorList>
    </citation>
    <scope>NUCLEOTIDE SEQUENCE</scope>
    <source>
        <strain evidence="1">Rsan-2018</strain>
        <tissue evidence="1">Larvae</tissue>
    </source>
</reference>
<accession>A0A9D4PQB9</accession>
<keyword evidence="2" id="KW-1185">Reference proteome</keyword>
<reference evidence="1" key="1">
    <citation type="journal article" date="2020" name="Cell">
        <title>Large-Scale Comparative Analyses of Tick Genomes Elucidate Their Genetic Diversity and Vector Capacities.</title>
        <authorList>
            <consortium name="Tick Genome and Microbiome Consortium (TIGMIC)"/>
            <person name="Jia N."/>
            <person name="Wang J."/>
            <person name="Shi W."/>
            <person name="Du L."/>
            <person name="Sun Y."/>
            <person name="Zhan W."/>
            <person name="Jiang J.F."/>
            <person name="Wang Q."/>
            <person name="Zhang B."/>
            <person name="Ji P."/>
            <person name="Bell-Sakyi L."/>
            <person name="Cui X.M."/>
            <person name="Yuan T.T."/>
            <person name="Jiang B.G."/>
            <person name="Yang W.F."/>
            <person name="Lam T.T."/>
            <person name="Chang Q.C."/>
            <person name="Ding S.J."/>
            <person name="Wang X.J."/>
            <person name="Zhu J.G."/>
            <person name="Ruan X.D."/>
            <person name="Zhao L."/>
            <person name="Wei J.T."/>
            <person name="Ye R.Z."/>
            <person name="Que T.C."/>
            <person name="Du C.H."/>
            <person name="Zhou Y.H."/>
            <person name="Cheng J.X."/>
            <person name="Dai P.F."/>
            <person name="Guo W.B."/>
            <person name="Han X.H."/>
            <person name="Huang E.J."/>
            <person name="Li L.F."/>
            <person name="Wei W."/>
            <person name="Gao Y.C."/>
            <person name="Liu J.Z."/>
            <person name="Shao H.Z."/>
            <person name="Wang X."/>
            <person name="Wang C.C."/>
            <person name="Yang T.C."/>
            <person name="Huo Q.B."/>
            <person name="Li W."/>
            <person name="Chen H.Y."/>
            <person name="Chen S.E."/>
            <person name="Zhou L.G."/>
            <person name="Ni X.B."/>
            <person name="Tian J.H."/>
            <person name="Sheng Y."/>
            <person name="Liu T."/>
            <person name="Pan Y.S."/>
            <person name="Xia L.Y."/>
            <person name="Li J."/>
            <person name="Zhao F."/>
            <person name="Cao W.C."/>
        </authorList>
    </citation>
    <scope>NUCLEOTIDE SEQUENCE</scope>
    <source>
        <strain evidence="1">Rsan-2018</strain>
    </source>
</reference>
<dbReference type="AlphaFoldDB" id="A0A9D4PQB9"/>
<dbReference type="VEuPathDB" id="VectorBase:RSAN_051568"/>
<dbReference type="VEuPathDB" id="VectorBase:RSAN_030022"/>
<dbReference type="EMBL" id="JABSTV010001251">
    <property type="protein sequence ID" value="KAH7951164.1"/>
    <property type="molecule type" value="Genomic_DNA"/>
</dbReference>
<proteinExistence type="predicted"/>
<gene>
    <name evidence="1" type="ORF">HPB52_005887</name>
</gene>
<protein>
    <submittedName>
        <fullName evidence="1">Uncharacterized protein</fullName>
    </submittedName>
</protein>
<organism evidence="1 2">
    <name type="scientific">Rhipicephalus sanguineus</name>
    <name type="common">Brown dog tick</name>
    <name type="synonym">Ixodes sanguineus</name>
    <dbReference type="NCBI Taxonomy" id="34632"/>
    <lineage>
        <taxon>Eukaryota</taxon>
        <taxon>Metazoa</taxon>
        <taxon>Ecdysozoa</taxon>
        <taxon>Arthropoda</taxon>
        <taxon>Chelicerata</taxon>
        <taxon>Arachnida</taxon>
        <taxon>Acari</taxon>
        <taxon>Parasitiformes</taxon>
        <taxon>Ixodida</taxon>
        <taxon>Ixodoidea</taxon>
        <taxon>Ixodidae</taxon>
        <taxon>Rhipicephalinae</taxon>
        <taxon>Rhipicephalus</taxon>
        <taxon>Rhipicephalus</taxon>
    </lineage>
</organism>